<keyword evidence="6" id="KW-0124">Carnitine biosynthesis</keyword>
<dbReference type="InterPro" id="IPR003819">
    <property type="entry name" value="TauD/TfdA-like"/>
</dbReference>
<evidence type="ECO:0000256" key="9">
    <source>
        <dbReference type="ARBA" id="ARBA00023004"/>
    </source>
</evidence>
<dbReference type="FunFam" id="3.60.130.10:FF:000001">
    <property type="entry name" value="Trimethyllysine dioxygenase, mitochondrial"/>
    <property type="match status" value="1"/>
</dbReference>
<protein>
    <submittedName>
        <fullName evidence="12">Gamma-butyrobetaine dioxygenase</fullName>
    </submittedName>
</protein>
<dbReference type="InterPro" id="IPR038492">
    <property type="entry name" value="GBBH-like_N_sf"/>
</dbReference>
<dbReference type="GO" id="GO:0008336">
    <property type="term" value="F:gamma-butyrobetaine dioxygenase activity"/>
    <property type="evidence" value="ECO:0007669"/>
    <property type="project" value="TreeGrafter"/>
</dbReference>
<sequence length="482" mass="54887">MDCIIQKAEALDGAHLLQVIWDEGGKSLYPAVWLRDNCQCSDCYLDSAKARKLLLEALDVNITIKGLTFDRKKVYITWPHKHYSEFEADWLKKRCFSQQARAKLQSELFWPGASLQFMVVLLPATAEPGNCKQRCNIFFLQAALGQPDYVEGARARQLDISRDHRGHSVCRGVCRTFVSVLRNSGGEDVGKISTQEKTECQYWDAELQLPTLDFEEVLKNDEDTYKWLSTLKKVGIVRLTGAADKRGEIAKLGKRIGFLYLTFYGHTWQVQDKIDANNVAYTTGKLSFHTDYPALHHPPGIQLLHCIKQTVTGGDSEIVDGFNVCRKLKEKNPQAFQILSSTFVDFTDIGVDYCDFSVQSKHKIIELDDNGQVIRINFNNATRDTIFDVSVERVQPFYAALRDFVNLMNSKELKFTFKMNPGDVITFDNWRVLHGRRGYAAGTEITRHLEGAYADWDVVLSRLRLLRRGVRRGVQAARPDLS</sequence>
<evidence type="ECO:0000256" key="3">
    <source>
        <dbReference type="ARBA" id="ARBA00005022"/>
    </source>
</evidence>
<dbReference type="eggNOG" id="KOG3888">
    <property type="taxonomic scope" value="Eukaryota"/>
</dbReference>
<comment type="cofactor">
    <cofactor evidence="2">
        <name>L-ascorbate</name>
        <dbReference type="ChEBI" id="CHEBI:38290"/>
    </cofactor>
</comment>
<comment type="cofactor">
    <cofactor evidence="1">
        <name>Fe(2+)</name>
        <dbReference type="ChEBI" id="CHEBI:29033"/>
    </cofactor>
</comment>
<dbReference type="PANTHER" id="PTHR10696:SF33">
    <property type="entry name" value="GAMMA-BUTYROBETAINE DIOXYGENASE"/>
    <property type="match status" value="1"/>
</dbReference>
<proteinExistence type="inferred from homology"/>
<evidence type="ECO:0000259" key="11">
    <source>
        <dbReference type="Pfam" id="PF06155"/>
    </source>
</evidence>
<dbReference type="InterPro" id="IPR010376">
    <property type="entry name" value="GBBH-like_N"/>
</dbReference>
<dbReference type="GO" id="GO:0005739">
    <property type="term" value="C:mitochondrion"/>
    <property type="evidence" value="ECO:0007669"/>
    <property type="project" value="TreeGrafter"/>
</dbReference>
<evidence type="ECO:0000313" key="13">
    <source>
        <dbReference type="Proteomes" id="UP000006813"/>
    </source>
</evidence>
<dbReference type="FunCoup" id="G5BA68">
    <property type="interactions" value="436"/>
</dbReference>
<evidence type="ECO:0000256" key="1">
    <source>
        <dbReference type="ARBA" id="ARBA00001954"/>
    </source>
</evidence>
<accession>G5BA68</accession>
<dbReference type="GO" id="GO:0045329">
    <property type="term" value="P:carnitine biosynthetic process"/>
    <property type="evidence" value="ECO:0007669"/>
    <property type="project" value="UniProtKB-UniPathway"/>
</dbReference>
<comment type="similarity">
    <text evidence="4">Belongs to the gamma-BBH/TMLD family.</text>
</comment>
<dbReference type="InterPro" id="IPR042098">
    <property type="entry name" value="TauD-like_sf"/>
</dbReference>
<dbReference type="Gene3D" id="3.30.2020.30">
    <property type="match status" value="1"/>
</dbReference>
<comment type="pathway">
    <text evidence="3">Amine and polyamine biosynthesis; carnitine biosynthesis.</text>
</comment>
<evidence type="ECO:0000256" key="7">
    <source>
        <dbReference type="ARBA" id="ARBA00022964"/>
    </source>
</evidence>
<dbReference type="CDD" id="cd00250">
    <property type="entry name" value="CAS_like"/>
    <property type="match status" value="1"/>
</dbReference>
<evidence type="ECO:0000259" key="10">
    <source>
        <dbReference type="Pfam" id="PF02668"/>
    </source>
</evidence>
<feature type="domain" description="Gamma-butyrobetaine hydroxylase-like N-terminal" evidence="11">
    <location>
        <begin position="14"/>
        <end position="91"/>
    </location>
</feature>
<dbReference type="Pfam" id="PF02668">
    <property type="entry name" value="TauD"/>
    <property type="match status" value="1"/>
</dbReference>
<keyword evidence="7 12" id="KW-0223">Dioxygenase</keyword>
<dbReference type="InParanoid" id="G5BA68"/>
<dbReference type="SUPFAM" id="SSF51197">
    <property type="entry name" value="Clavaminate synthase-like"/>
    <property type="match status" value="1"/>
</dbReference>
<dbReference type="UniPathway" id="UPA00118"/>
<evidence type="ECO:0000256" key="6">
    <source>
        <dbReference type="ARBA" id="ARBA00022873"/>
    </source>
</evidence>
<name>G5BA68_HETGA</name>
<dbReference type="STRING" id="10181.G5BA68"/>
<dbReference type="AlphaFoldDB" id="G5BA68"/>
<organism evidence="12 13">
    <name type="scientific">Heterocephalus glaber</name>
    <name type="common">Naked mole rat</name>
    <dbReference type="NCBI Taxonomy" id="10181"/>
    <lineage>
        <taxon>Eukaryota</taxon>
        <taxon>Metazoa</taxon>
        <taxon>Chordata</taxon>
        <taxon>Craniata</taxon>
        <taxon>Vertebrata</taxon>
        <taxon>Euteleostomi</taxon>
        <taxon>Mammalia</taxon>
        <taxon>Eutheria</taxon>
        <taxon>Euarchontoglires</taxon>
        <taxon>Glires</taxon>
        <taxon>Rodentia</taxon>
        <taxon>Hystricomorpha</taxon>
        <taxon>Bathyergidae</taxon>
        <taxon>Heterocephalus</taxon>
    </lineage>
</organism>
<keyword evidence="9" id="KW-0408">Iron</keyword>
<evidence type="ECO:0000256" key="5">
    <source>
        <dbReference type="ARBA" id="ARBA00022723"/>
    </source>
</evidence>
<gene>
    <name evidence="12" type="ORF">GW7_11702</name>
</gene>
<dbReference type="FunFam" id="3.30.2020.30:FF:000002">
    <property type="entry name" value="Putative gamma-butyrobetaine dioxygenase"/>
    <property type="match status" value="1"/>
</dbReference>
<keyword evidence="5" id="KW-0479">Metal-binding</keyword>
<dbReference type="Pfam" id="PF06155">
    <property type="entry name" value="GBBH-like_N"/>
    <property type="match status" value="1"/>
</dbReference>
<evidence type="ECO:0000256" key="8">
    <source>
        <dbReference type="ARBA" id="ARBA00023002"/>
    </source>
</evidence>
<dbReference type="Gene3D" id="3.60.130.10">
    <property type="entry name" value="Clavaminate synthase-like"/>
    <property type="match status" value="1"/>
</dbReference>
<evidence type="ECO:0000313" key="12">
    <source>
        <dbReference type="EMBL" id="EHB06180.1"/>
    </source>
</evidence>
<keyword evidence="8" id="KW-0560">Oxidoreductase</keyword>
<dbReference type="GO" id="GO:0046872">
    <property type="term" value="F:metal ion binding"/>
    <property type="evidence" value="ECO:0007669"/>
    <property type="project" value="UniProtKB-KW"/>
</dbReference>
<feature type="domain" description="TauD/TfdA-like" evidence="10">
    <location>
        <begin position="203"/>
        <end position="453"/>
    </location>
</feature>
<dbReference type="EMBL" id="JH169217">
    <property type="protein sequence ID" value="EHB06180.1"/>
    <property type="molecule type" value="Genomic_DNA"/>
</dbReference>
<reference evidence="12 13" key="1">
    <citation type="journal article" date="2011" name="Nature">
        <title>Genome sequencing reveals insights into physiology and longevity of the naked mole rat.</title>
        <authorList>
            <person name="Kim E.B."/>
            <person name="Fang X."/>
            <person name="Fushan A.A."/>
            <person name="Huang Z."/>
            <person name="Lobanov A.V."/>
            <person name="Han L."/>
            <person name="Marino S.M."/>
            <person name="Sun X."/>
            <person name="Turanov A.A."/>
            <person name="Yang P."/>
            <person name="Yim S.H."/>
            <person name="Zhao X."/>
            <person name="Kasaikina M.V."/>
            <person name="Stoletzki N."/>
            <person name="Peng C."/>
            <person name="Polak P."/>
            <person name="Xiong Z."/>
            <person name="Kiezun A."/>
            <person name="Zhu Y."/>
            <person name="Chen Y."/>
            <person name="Kryukov G.V."/>
            <person name="Zhang Q."/>
            <person name="Peshkin L."/>
            <person name="Yang L."/>
            <person name="Bronson R.T."/>
            <person name="Buffenstein R."/>
            <person name="Wang B."/>
            <person name="Han C."/>
            <person name="Li Q."/>
            <person name="Chen L."/>
            <person name="Zhao W."/>
            <person name="Sunyaev S.R."/>
            <person name="Park T.J."/>
            <person name="Zhang G."/>
            <person name="Wang J."/>
            <person name="Gladyshev V.N."/>
        </authorList>
    </citation>
    <scope>NUCLEOTIDE SEQUENCE [LARGE SCALE GENOMIC DNA]</scope>
</reference>
<evidence type="ECO:0000256" key="4">
    <source>
        <dbReference type="ARBA" id="ARBA00008654"/>
    </source>
</evidence>
<dbReference type="PANTHER" id="PTHR10696">
    <property type="entry name" value="GAMMA-BUTYROBETAINE HYDROXYLASE-RELATED"/>
    <property type="match status" value="1"/>
</dbReference>
<evidence type="ECO:0000256" key="2">
    <source>
        <dbReference type="ARBA" id="ARBA00001961"/>
    </source>
</evidence>
<dbReference type="InterPro" id="IPR050411">
    <property type="entry name" value="AlphaKG_dependent_hydroxylases"/>
</dbReference>
<dbReference type="Proteomes" id="UP000006813">
    <property type="component" value="Unassembled WGS sequence"/>
</dbReference>